<proteinExistence type="predicted"/>
<organism evidence="1 2">
    <name type="scientific">Meishania litoralis</name>
    <dbReference type="NCBI Taxonomy" id="3434685"/>
    <lineage>
        <taxon>Bacteria</taxon>
        <taxon>Pseudomonadati</taxon>
        <taxon>Bacteroidota</taxon>
        <taxon>Flavobacteriia</taxon>
        <taxon>Flavobacteriales</taxon>
        <taxon>Flavobacteriaceae</taxon>
        <taxon>Meishania</taxon>
    </lineage>
</organism>
<gene>
    <name evidence="1" type="ORF">ACEZ3G_11135</name>
</gene>
<dbReference type="Proteomes" id="UP001595191">
    <property type="component" value="Unassembled WGS sequence"/>
</dbReference>
<evidence type="ECO:0000313" key="1">
    <source>
        <dbReference type="EMBL" id="MFH6604033.1"/>
    </source>
</evidence>
<protein>
    <submittedName>
        <fullName evidence="1">DUF4249 domain-containing protein</fullName>
    </submittedName>
</protein>
<sequence>MSACIEPFDIGQEVGDSQNILVVQATLTDELKRHQILITRSLDLESVNKLGIPPYDPNTPMRPIDTLITYEQNASVSIVDNLGNNYPFSEAQPGLYISTSDFAAQNGIEYTLNIDTQDGTNYRSRPERFTSTAVLEDVRAERNRNAEGVEGLTLYVDGRGNDTDAKYYRYTYDETYKIIAPEWKPEDFKLTNYDPCALPQITYDLEIIERDESEGKVCYNTVGSTDIIQGSTVEFRENSIAHFPIRFIDRNNFIITHRYSILVRQYVQTQEAYGYYQALNDFSASESIFSDVQPGFLDGNISIVGDDEKKVLGYFEVASVDEKRIFFNYEDFFPNEPLPDYPVACFVTSAPLEHVSYCFTGEVANPCPLSIVEAVNAGGLIAYYGLNDENIGACPGPYLVTYRACGDCTELGESEVPDFWIE</sequence>
<keyword evidence="2" id="KW-1185">Reference proteome</keyword>
<reference evidence="1" key="1">
    <citation type="submission" date="2024-09" db="EMBL/GenBank/DDBJ databases">
        <authorList>
            <person name="Liu J."/>
        </authorList>
    </citation>
    <scope>NUCLEOTIDE SEQUENCE</scope>
    <source>
        <strain evidence="1">NBU2967</strain>
    </source>
</reference>
<comment type="caution">
    <text evidence="1">The sequence shown here is derived from an EMBL/GenBank/DDBJ whole genome shotgun (WGS) entry which is preliminary data.</text>
</comment>
<evidence type="ECO:0000313" key="2">
    <source>
        <dbReference type="Proteomes" id="UP001595191"/>
    </source>
</evidence>
<name>A0ACC7LJR7_9FLAO</name>
<accession>A0ACC7LJR7</accession>
<dbReference type="EMBL" id="JBHFPV010000002">
    <property type="protein sequence ID" value="MFH6604033.1"/>
    <property type="molecule type" value="Genomic_DNA"/>
</dbReference>